<dbReference type="OrthoDB" id="412018at2759"/>
<dbReference type="GO" id="GO:0047661">
    <property type="term" value="F:amino-acid racemase activity"/>
    <property type="evidence" value="ECO:0007669"/>
    <property type="project" value="InterPro"/>
</dbReference>
<gene>
    <name evidence="2" type="primary">NDAI0F00980</name>
    <name evidence="2" type="ordered locus">NDAI_0F00980</name>
</gene>
<sequence>MELSKVLVINPNSSVSMTDEIRKNIENVYLIKARVLSFQVEYFTGPPSSPSQIDGIETSLQSTKECLPYLIEPESKYYYQKFHGILVACFSDHPLVHELINFASKAEYDVPIIGLLNSSIQYCTLLENKNFSIITSNKEWVDILNKSVEENFITESIKKQQLWRGTISTELQVLDLHSKCNYQGIINIIKSENIERLKSKIIILGCAAFSSLTNDLTATFKQDNIEFIDTIILGINTLISLIEYRKL</sequence>
<name>G0WCA6_NAUDC</name>
<dbReference type="KEGG" id="ndi:NDAI_0F00980"/>
<dbReference type="InterPro" id="IPR015942">
    <property type="entry name" value="Asp/Glu/hydantoin_racemase"/>
</dbReference>
<dbReference type="HOGENOM" id="CLU_053002_1_0_1"/>
<dbReference type="GeneID" id="11499156"/>
<proteinExistence type="inferred from homology"/>
<accession>G0WCA6</accession>
<evidence type="ECO:0000313" key="2">
    <source>
        <dbReference type="EMBL" id="CCD25417.1"/>
    </source>
</evidence>
<keyword evidence="3" id="KW-1185">Reference proteome</keyword>
<organism evidence="2 3">
    <name type="scientific">Naumovozyma dairenensis (strain ATCC 10597 / BCRC 20456 / CBS 421 / NBRC 0211 / NRRL Y-12639)</name>
    <name type="common">Saccharomyces dairenensis</name>
    <dbReference type="NCBI Taxonomy" id="1071378"/>
    <lineage>
        <taxon>Eukaryota</taxon>
        <taxon>Fungi</taxon>
        <taxon>Dikarya</taxon>
        <taxon>Ascomycota</taxon>
        <taxon>Saccharomycotina</taxon>
        <taxon>Saccharomycetes</taxon>
        <taxon>Saccharomycetales</taxon>
        <taxon>Saccharomycetaceae</taxon>
        <taxon>Naumovozyma</taxon>
    </lineage>
</organism>
<dbReference type="eggNOG" id="ENOG502RZ0H">
    <property type="taxonomic scope" value="Eukaryota"/>
</dbReference>
<comment type="similarity">
    <text evidence="1">Belongs to the HyuE racemase family.</text>
</comment>
<dbReference type="EMBL" id="HE580272">
    <property type="protein sequence ID" value="CCD25417.1"/>
    <property type="molecule type" value="Genomic_DNA"/>
</dbReference>
<reference evidence="2 3" key="1">
    <citation type="journal article" date="2011" name="Proc. Natl. Acad. Sci. U.S.A.">
        <title>Evolutionary erosion of yeast sex chromosomes by mating-type switching accidents.</title>
        <authorList>
            <person name="Gordon J.L."/>
            <person name="Armisen D."/>
            <person name="Proux-Wera E."/>
            <person name="Oheigeartaigh S.S."/>
            <person name="Byrne K.P."/>
            <person name="Wolfe K.H."/>
        </authorList>
    </citation>
    <scope>NUCLEOTIDE SEQUENCE [LARGE SCALE GENOMIC DNA]</scope>
    <source>
        <strain evidence="3">ATCC 10597 / BCRC 20456 / CBS 421 / NBRC 0211 / NRRL Y-12639</strain>
    </source>
</reference>
<dbReference type="InterPro" id="IPR052186">
    <property type="entry name" value="Hydantoin_racemase-like"/>
</dbReference>
<dbReference type="OMA" id="ITSNKEW"/>
<dbReference type="InterPro" id="IPR053714">
    <property type="entry name" value="Iso_Racemase_Enz_sf"/>
</dbReference>
<protein>
    <submittedName>
        <fullName evidence="2">Uncharacterized protein</fullName>
    </submittedName>
</protein>
<dbReference type="PANTHER" id="PTHR28047">
    <property type="entry name" value="PROTEIN DCG1"/>
    <property type="match status" value="1"/>
</dbReference>
<dbReference type="Pfam" id="PF01177">
    <property type="entry name" value="Asp_Glu_race"/>
    <property type="match status" value="1"/>
</dbReference>
<dbReference type="AlphaFoldDB" id="G0WCA6"/>
<dbReference type="Gene3D" id="3.40.50.12500">
    <property type="match status" value="1"/>
</dbReference>
<dbReference type="RefSeq" id="XP_003670660.1">
    <property type="nucleotide sequence ID" value="XM_003670612.1"/>
</dbReference>
<evidence type="ECO:0000256" key="1">
    <source>
        <dbReference type="ARBA" id="ARBA00038414"/>
    </source>
</evidence>
<dbReference type="STRING" id="1071378.G0WCA6"/>
<dbReference type="Proteomes" id="UP000000689">
    <property type="component" value="Chromosome 6"/>
</dbReference>
<dbReference type="PANTHER" id="PTHR28047:SF5">
    <property type="entry name" value="PROTEIN DCG1"/>
    <property type="match status" value="1"/>
</dbReference>
<evidence type="ECO:0000313" key="3">
    <source>
        <dbReference type="Proteomes" id="UP000000689"/>
    </source>
</evidence>